<dbReference type="AlphaFoldDB" id="A0A4R2MWY9"/>
<proteinExistence type="predicted"/>
<accession>A0A4R2MWY9</accession>
<sequence>MVNDVLIFLIQTVQDNRIATIIMYSKDNRKTSDITKTPNTSSLENVVFKIDYDQQSGRSNDVLTDVP</sequence>
<name>A0A4R2MWY9_9PAST</name>
<dbReference type="Proteomes" id="UP000294841">
    <property type="component" value="Unassembled WGS sequence"/>
</dbReference>
<evidence type="ECO:0000313" key="1">
    <source>
        <dbReference type="EMBL" id="TCP12245.1"/>
    </source>
</evidence>
<comment type="caution">
    <text evidence="1">The sequence shown here is derived from an EMBL/GenBank/DDBJ whole genome shotgun (WGS) entry which is preliminary data.</text>
</comment>
<evidence type="ECO:0000313" key="2">
    <source>
        <dbReference type="Proteomes" id="UP000294841"/>
    </source>
</evidence>
<protein>
    <submittedName>
        <fullName evidence="1">Uncharacterized protein</fullName>
    </submittedName>
</protein>
<organism evidence="1 2">
    <name type="scientific">Bisgaardia hudsonensis</name>
    <dbReference type="NCBI Taxonomy" id="109472"/>
    <lineage>
        <taxon>Bacteria</taxon>
        <taxon>Pseudomonadati</taxon>
        <taxon>Pseudomonadota</taxon>
        <taxon>Gammaproteobacteria</taxon>
        <taxon>Pasteurellales</taxon>
        <taxon>Pasteurellaceae</taxon>
        <taxon>Bisgaardia</taxon>
    </lineage>
</organism>
<dbReference type="EMBL" id="SLXI01000004">
    <property type="protein sequence ID" value="TCP12245.1"/>
    <property type="molecule type" value="Genomic_DNA"/>
</dbReference>
<reference evidence="1 2" key="1">
    <citation type="submission" date="2019-03" db="EMBL/GenBank/DDBJ databases">
        <title>Genomic Encyclopedia of Type Strains, Phase IV (KMG-IV): sequencing the most valuable type-strain genomes for metagenomic binning, comparative biology and taxonomic classification.</title>
        <authorList>
            <person name="Goeker M."/>
        </authorList>
    </citation>
    <scope>NUCLEOTIDE SEQUENCE [LARGE SCALE GENOMIC DNA]</scope>
    <source>
        <strain evidence="1 2">DSM 28231</strain>
    </source>
</reference>
<gene>
    <name evidence="1" type="ORF">EV697_10450</name>
</gene>
<keyword evidence="2" id="KW-1185">Reference proteome</keyword>